<name>A0ABY4QLB8_9MYCO</name>
<dbReference type="Proteomes" id="UP001056610">
    <property type="component" value="Chromosome"/>
</dbReference>
<keyword evidence="2" id="KW-1185">Reference proteome</keyword>
<organism evidence="1 2">
    <name type="scientific">Candidatus Mycobacterium methanotrophicum</name>
    <dbReference type="NCBI Taxonomy" id="2943498"/>
    <lineage>
        <taxon>Bacteria</taxon>
        <taxon>Bacillati</taxon>
        <taxon>Actinomycetota</taxon>
        <taxon>Actinomycetes</taxon>
        <taxon>Mycobacteriales</taxon>
        <taxon>Mycobacteriaceae</taxon>
        <taxon>Mycobacterium</taxon>
    </lineage>
</organism>
<reference evidence="1" key="1">
    <citation type="submission" date="2022-05" db="EMBL/GenBank/DDBJ databases">
        <title>A methanotrophic Mycobacterium dominates a cave microbial ecosystem.</title>
        <authorList>
            <person name="Van Spanning R.J.M."/>
            <person name="Guan Q."/>
            <person name="Melkonian C."/>
            <person name="Gallant J."/>
            <person name="Polerecky L."/>
            <person name="Flot J.-F."/>
            <person name="Brandt B.W."/>
            <person name="Braster M."/>
            <person name="Iturbe Espinoza P."/>
            <person name="Aerts J."/>
            <person name="Meima-Franke M."/>
            <person name="Piersma S.R."/>
            <person name="Bunduc C."/>
            <person name="Ummels R."/>
            <person name="Pain A."/>
            <person name="Fleming E.J."/>
            <person name="van der Wel N."/>
            <person name="Gherman V.D."/>
            <person name="Sarbu S.M."/>
            <person name="Bodelier P.L.E."/>
            <person name="Bitter W."/>
        </authorList>
    </citation>
    <scope>NUCLEOTIDE SEQUENCE</scope>
    <source>
        <strain evidence="1">Sulfur Cave</strain>
    </source>
</reference>
<sequence length="64" mass="6958">MTDVHKVVAADETPEADAIEQHRVVDPDDETGLDTSYLADVADRDANPVDVIDQAVVVREPVDD</sequence>
<evidence type="ECO:0000313" key="1">
    <source>
        <dbReference type="EMBL" id="UQX11381.1"/>
    </source>
</evidence>
<accession>A0ABY4QLB8</accession>
<gene>
    <name evidence="1" type="ORF">M5I08_02315</name>
</gene>
<protein>
    <submittedName>
        <fullName evidence="1">Uncharacterized protein</fullName>
    </submittedName>
</protein>
<dbReference type="RefSeq" id="WP_219067631.1">
    <property type="nucleotide sequence ID" value="NZ_CAJUXY010000022.1"/>
</dbReference>
<proteinExistence type="predicted"/>
<evidence type="ECO:0000313" key="2">
    <source>
        <dbReference type="Proteomes" id="UP001056610"/>
    </source>
</evidence>
<dbReference type="EMBL" id="CP097320">
    <property type="protein sequence ID" value="UQX11381.1"/>
    <property type="molecule type" value="Genomic_DNA"/>
</dbReference>